<protein>
    <recommendedName>
        <fullName evidence="1">HAT C-terminal dimerisation domain-containing protein</fullName>
    </recommendedName>
</protein>
<dbReference type="InterPro" id="IPR008906">
    <property type="entry name" value="HATC_C_dom"/>
</dbReference>
<feature type="domain" description="HAT C-terminal dimerisation" evidence="1">
    <location>
        <begin position="302"/>
        <end position="391"/>
    </location>
</feature>
<proteinExistence type="predicted"/>
<evidence type="ECO:0000259" key="1">
    <source>
        <dbReference type="Pfam" id="PF05699"/>
    </source>
</evidence>
<dbReference type="InterPro" id="IPR012337">
    <property type="entry name" value="RNaseH-like_sf"/>
</dbReference>
<sequence>MKGHRSGVQAQLLRENQRAFFTPCGCHNLNLVLSDIASVSSKAITFFGVIQRIYTFLSASNYRYDIAKKYLKLTPKSLSETRWECRIESVKAVRFQVRELIKTFEKILSEPKDAKVASETQSLLKEIKSYQFILSTVIWYELLVEVNRVSKLLQQKSMQMNVAISLLDALLNRLSTFRTTGYDESVRIAKNIAAENNIIPYFPQKRIAVTTRQFDYECADEVIAQEEEKLRIEYFLLIIDQAIQSFNERFKLYQNFRDNFGFLYSFRDIKNLSEEKLKKNCNDLHIILQDEGDSDISGLELLEELKSFIHIIPDNEQNCLFDVLKYLIKTQLSSVYPNIYIALRILLTLPVTIASSERSFSKLKLIKNYLRSCISQERLSGIAMMSIENDLSHKTDFNNVIDAFAAAKARKIHF</sequence>
<dbReference type="EMBL" id="OZ034835">
    <property type="protein sequence ID" value="CAL1677333.1"/>
    <property type="molecule type" value="Genomic_DNA"/>
</dbReference>
<gene>
    <name evidence="2" type="ORF">LPLAT_LOCUS3358</name>
</gene>
<dbReference type="Proteomes" id="UP001497644">
    <property type="component" value="Chromosome 12"/>
</dbReference>
<reference evidence="2" key="1">
    <citation type="submission" date="2024-04" db="EMBL/GenBank/DDBJ databases">
        <authorList>
            <consortium name="Molecular Ecology Group"/>
        </authorList>
    </citation>
    <scope>NUCLEOTIDE SEQUENCE</scope>
</reference>
<dbReference type="SUPFAM" id="SSF53098">
    <property type="entry name" value="Ribonuclease H-like"/>
    <property type="match status" value="1"/>
</dbReference>
<organism evidence="2 3">
    <name type="scientific">Lasius platythorax</name>
    <dbReference type="NCBI Taxonomy" id="488582"/>
    <lineage>
        <taxon>Eukaryota</taxon>
        <taxon>Metazoa</taxon>
        <taxon>Ecdysozoa</taxon>
        <taxon>Arthropoda</taxon>
        <taxon>Hexapoda</taxon>
        <taxon>Insecta</taxon>
        <taxon>Pterygota</taxon>
        <taxon>Neoptera</taxon>
        <taxon>Endopterygota</taxon>
        <taxon>Hymenoptera</taxon>
        <taxon>Apocrita</taxon>
        <taxon>Aculeata</taxon>
        <taxon>Formicoidea</taxon>
        <taxon>Formicidae</taxon>
        <taxon>Formicinae</taxon>
        <taxon>Lasius</taxon>
        <taxon>Lasius</taxon>
    </lineage>
</organism>
<dbReference type="Pfam" id="PF05699">
    <property type="entry name" value="Dimer_Tnp_hAT"/>
    <property type="match status" value="1"/>
</dbReference>
<evidence type="ECO:0000313" key="2">
    <source>
        <dbReference type="EMBL" id="CAL1677333.1"/>
    </source>
</evidence>
<evidence type="ECO:0000313" key="3">
    <source>
        <dbReference type="Proteomes" id="UP001497644"/>
    </source>
</evidence>
<accession>A0AAV2NBR6</accession>
<name>A0AAV2NBR6_9HYME</name>
<dbReference type="PANTHER" id="PTHR45749">
    <property type="match status" value="1"/>
</dbReference>
<dbReference type="PANTHER" id="PTHR45749:SF35">
    <property type="entry name" value="AC-LIKE TRANSPOSASE-RELATED"/>
    <property type="match status" value="1"/>
</dbReference>
<keyword evidence="3" id="KW-1185">Reference proteome</keyword>
<dbReference type="AlphaFoldDB" id="A0AAV2NBR6"/>
<dbReference type="GO" id="GO:0046983">
    <property type="term" value="F:protein dimerization activity"/>
    <property type="evidence" value="ECO:0007669"/>
    <property type="project" value="InterPro"/>
</dbReference>